<feature type="region of interest" description="Disordered" evidence="1">
    <location>
        <begin position="30"/>
        <end position="83"/>
    </location>
</feature>
<feature type="compositionally biased region" description="Polar residues" evidence="1">
    <location>
        <begin position="261"/>
        <end position="271"/>
    </location>
</feature>
<reference evidence="2" key="1">
    <citation type="journal article" date="2020" name="Stud. Mycol.">
        <title>101 Dothideomycetes genomes: a test case for predicting lifestyles and emergence of pathogens.</title>
        <authorList>
            <person name="Haridas S."/>
            <person name="Albert R."/>
            <person name="Binder M."/>
            <person name="Bloem J."/>
            <person name="Labutti K."/>
            <person name="Salamov A."/>
            <person name="Andreopoulos B."/>
            <person name="Baker S."/>
            <person name="Barry K."/>
            <person name="Bills G."/>
            <person name="Bluhm B."/>
            <person name="Cannon C."/>
            <person name="Castanera R."/>
            <person name="Culley D."/>
            <person name="Daum C."/>
            <person name="Ezra D."/>
            <person name="Gonzalez J."/>
            <person name="Henrissat B."/>
            <person name="Kuo A."/>
            <person name="Liang C."/>
            <person name="Lipzen A."/>
            <person name="Lutzoni F."/>
            <person name="Magnuson J."/>
            <person name="Mondo S."/>
            <person name="Nolan M."/>
            <person name="Ohm R."/>
            <person name="Pangilinan J."/>
            <person name="Park H.-J."/>
            <person name="Ramirez L."/>
            <person name="Alfaro M."/>
            <person name="Sun H."/>
            <person name="Tritt A."/>
            <person name="Yoshinaga Y."/>
            <person name="Zwiers L.-H."/>
            <person name="Turgeon B."/>
            <person name="Goodwin S."/>
            <person name="Spatafora J."/>
            <person name="Crous P."/>
            <person name="Grigoriev I."/>
        </authorList>
    </citation>
    <scope>NUCLEOTIDE SEQUENCE</scope>
    <source>
        <strain evidence="2">ATCC 36951</strain>
    </source>
</reference>
<organism evidence="2 3">
    <name type="scientific">Zasmidium cellare ATCC 36951</name>
    <dbReference type="NCBI Taxonomy" id="1080233"/>
    <lineage>
        <taxon>Eukaryota</taxon>
        <taxon>Fungi</taxon>
        <taxon>Dikarya</taxon>
        <taxon>Ascomycota</taxon>
        <taxon>Pezizomycotina</taxon>
        <taxon>Dothideomycetes</taxon>
        <taxon>Dothideomycetidae</taxon>
        <taxon>Mycosphaerellales</taxon>
        <taxon>Mycosphaerellaceae</taxon>
        <taxon>Zasmidium</taxon>
    </lineage>
</organism>
<dbReference type="EMBL" id="ML993581">
    <property type="protein sequence ID" value="KAF2172467.1"/>
    <property type="molecule type" value="Genomic_DNA"/>
</dbReference>
<dbReference type="AlphaFoldDB" id="A0A6A6CZ28"/>
<evidence type="ECO:0000256" key="1">
    <source>
        <dbReference type="SAM" id="MobiDB-lite"/>
    </source>
</evidence>
<proteinExistence type="predicted"/>
<protein>
    <submittedName>
        <fullName evidence="2">Uncharacterized protein</fullName>
    </submittedName>
</protein>
<feature type="region of interest" description="Disordered" evidence="1">
    <location>
        <begin position="261"/>
        <end position="288"/>
    </location>
</feature>
<dbReference type="Proteomes" id="UP000799537">
    <property type="component" value="Unassembled WGS sequence"/>
</dbReference>
<evidence type="ECO:0000313" key="3">
    <source>
        <dbReference type="Proteomes" id="UP000799537"/>
    </source>
</evidence>
<accession>A0A6A6CZ28</accession>
<dbReference type="GeneID" id="54557445"/>
<keyword evidence="3" id="KW-1185">Reference proteome</keyword>
<feature type="region of interest" description="Disordered" evidence="1">
    <location>
        <begin position="308"/>
        <end position="380"/>
    </location>
</feature>
<dbReference type="RefSeq" id="XP_033673356.1">
    <property type="nucleotide sequence ID" value="XM_033804173.1"/>
</dbReference>
<evidence type="ECO:0000313" key="2">
    <source>
        <dbReference type="EMBL" id="KAF2172467.1"/>
    </source>
</evidence>
<dbReference type="OrthoDB" id="5380370at2759"/>
<name>A0A6A6CZ28_ZASCE</name>
<gene>
    <name evidence="2" type="ORF">M409DRAFT_17700</name>
</gene>
<sequence length="479" mass="53203">MVTPEEYESLPPSIQKKYFSSVERLRIAQESAVQKRKKQLPEKEHRLPPKPSMDSMRPKTAHSFKPSALPHQPRKSFARPVRTEADVDEEQALRFLALPDKVKRSHFTTEELILLTESSERALGSPSLANDDGFSRRSTLDRNGSIASSHCKSFVSEGYMEDMEKDWFEMETESVDSYEHSNGTTTDFEMLKMFAKRRQGSVCSSYSALPPIPASKEFGSSPELRRKSFSRKRAISLAPIPLPPPTLMPAVPPLPSPNTIINFSKPVQSPIATPTETPPPATKYYKDSQARQKLREFLASPEKFDEALEFGFPSERGIDQRSTSVASAPEPTLESDVDNLSITDSKDDEEEASSRSPKTPSLVNDGFHANATPHSSLDSGVALPFTPGKASFRSLSPDIAGREMTLRMTLTRPDLRAPERELYAFQRKEVSGVEVADSDPLALATLPVCDDHTGAHGAFAVTRSHKGGFKKVWKNLRGR</sequence>